<keyword evidence="2" id="KW-1185">Reference proteome</keyword>
<dbReference type="SUPFAM" id="SSF55729">
    <property type="entry name" value="Acyl-CoA N-acyltransferases (Nat)"/>
    <property type="match status" value="1"/>
</dbReference>
<accession>A0A6P3YW33</accession>
<gene>
    <name evidence="3" type="primary">LOC107405553</name>
</gene>
<dbReference type="KEGG" id="zju:107405553"/>
<evidence type="ECO:0000259" key="1">
    <source>
        <dbReference type="PROSITE" id="PS51186"/>
    </source>
</evidence>
<dbReference type="PROSITE" id="PS51186">
    <property type="entry name" value="GNAT"/>
    <property type="match status" value="1"/>
</dbReference>
<dbReference type="Pfam" id="PF13302">
    <property type="entry name" value="Acetyltransf_3"/>
    <property type="match status" value="1"/>
</dbReference>
<organism evidence="2 3">
    <name type="scientific">Ziziphus jujuba</name>
    <name type="common">Chinese jujube</name>
    <name type="synonym">Ziziphus sativa</name>
    <dbReference type="NCBI Taxonomy" id="326968"/>
    <lineage>
        <taxon>Eukaryota</taxon>
        <taxon>Viridiplantae</taxon>
        <taxon>Streptophyta</taxon>
        <taxon>Embryophyta</taxon>
        <taxon>Tracheophyta</taxon>
        <taxon>Spermatophyta</taxon>
        <taxon>Magnoliopsida</taxon>
        <taxon>eudicotyledons</taxon>
        <taxon>Gunneridae</taxon>
        <taxon>Pentapetalae</taxon>
        <taxon>rosids</taxon>
        <taxon>fabids</taxon>
        <taxon>Rosales</taxon>
        <taxon>Rhamnaceae</taxon>
        <taxon>Paliureae</taxon>
        <taxon>Ziziphus</taxon>
    </lineage>
</organism>
<name>A0A6P3YW33_ZIZJJ</name>
<sequence>MKITLRPYSLSDVEEFMDWCDEKVIARSRISHYSTKEEAETYLKEEAMPHPWYRAICLDNRPVGFISLTPESGSFRCRGVISYAVGSKYWGQGTATRAVEMAIPIVFEEFPDMERLEGYADVDNMASLRVLEKTGFKKEGVLKKYFLSKENKCMDVVMCSIIKNSHE</sequence>
<protein>
    <submittedName>
        <fullName evidence="3">Uncharacterized protein LOC107405553</fullName>
    </submittedName>
</protein>
<reference evidence="3" key="1">
    <citation type="submission" date="2025-08" db="UniProtKB">
        <authorList>
            <consortium name="RefSeq"/>
        </authorList>
    </citation>
    <scope>IDENTIFICATION</scope>
    <source>
        <tissue evidence="3">Seedling</tissue>
    </source>
</reference>
<dbReference type="Gene3D" id="3.40.630.30">
    <property type="match status" value="1"/>
</dbReference>
<evidence type="ECO:0000313" key="3">
    <source>
        <dbReference type="RefSeq" id="XP_015868108.1"/>
    </source>
</evidence>
<dbReference type="PANTHER" id="PTHR46067">
    <property type="entry name" value="ACYL-COA N-ACYLTRANSFERASES (NAT) SUPERFAMILY PROTEIN"/>
    <property type="match status" value="1"/>
</dbReference>
<dbReference type="AlphaFoldDB" id="A0A6P3YW33"/>
<dbReference type="InterPro" id="IPR016181">
    <property type="entry name" value="Acyl_CoA_acyltransferase"/>
</dbReference>
<dbReference type="RefSeq" id="XP_015868108.1">
    <property type="nucleotide sequence ID" value="XM_016012622.1"/>
</dbReference>
<dbReference type="GeneID" id="107405553"/>
<dbReference type="PANTHER" id="PTHR46067:SF24">
    <property type="entry name" value="ACYL-COA N-ACYLTRANSFERASES (NAT) SUPERFAMILY PROTEIN"/>
    <property type="match status" value="1"/>
</dbReference>
<dbReference type="GO" id="GO:0016747">
    <property type="term" value="F:acyltransferase activity, transferring groups other than amino-acyl groups"/>
    <property type="evidence" value="ECO:0007669"/>
    <property type="project" value="InterPro"/>
</dbReference>
<dbReference type="InterPro" id="IPR000182">
    <property type="entry name" value="GNAT_dom"/>
</dbReference>
<feature type="domain" description="N-acetyltransferase" evidence="1">
    <location>
        <begin position="3"/>
        <end position="163"/>
    </location>
</feature>
<dbReference type="Proteomes" id="UP001652623">
    <property type="component" value="Chromosome 3"/>
</dbReference>
<proteinExistence type="predicted"/>
<dbReference type="CDD" id="cd04301">
    <property type="entry name" value="NAT_SF"/>
    <property type="match status" value="1"/>
</dbReference>
<evidence type="ECO:0000313" key="2">
    <source>
        <dbReference type="Proteomes" id="UP001652623"/>
    </source>
</evidence>